<name>B4Y355_9BURK</name>
<sequence length="266" mass="28974">MTLRTVFSCGLALLAGLVTTGAQAQGFSAFVTPPRFELQVQPGERLRQVLEIQHAGLRTGRFRVYTNDWRFRPDQTVEFSDALSPDSCRPWVAVERRELSIEPAARFRYRFEIAVPPGTPPRECRFALMVEGADAAQVEGALNFPVGGRIAVIVYAAIGGAAPRLSMEPAGVRTVNGQQVPQLVVRNTGNAHGRLQGFVNGRDADGKRIELAPADSPILPGETRQLALLPVIEEGAAPITIRYPLQVQGQLESGSERLPLDLRFAP</sequence>
<dbReference type="EMBL" id="EU327989">
    <property type="protein sequence ID" value="ACB13031.1"/>
    <property type="molecule type" value="Genomic_DNA"/>
</dbReference>
<feature type="signal peptide" evidence="1">
    <location>
        <begin position="1"/>
        <end position="24"/>
    </location>
</feature>
<reference evidence="2" key="1">
    <citation type="journal article" date="2008" name="J. Bacteriol.">
        <title>The evolution of class 1 integrons and the rise of antibiotic resistance.</title>
        <authorList>
            <person name="Gillings M."/>
            <person name="Boucher Y."/>
            <person name="Labbate M."/>
            <person name="Holmes A."/>
            <person name="Krishnan S."/>
            <person name="Holley M."/>
            <person name="Stokes H.W."/>
        </authorList>
    </citation>
    <scope>NUCLEOTIDE SEQUENCE</scope>
</reference>
<organism evidence="2">
    <name type="scientific">Hydrogenophaga sp. PL2G6</name>
    <dbReference type="NCBI Taxonomy" id="503997"/>
    <lineage>
        <taxon>Bacteria</taxon>
        <taxon>Pseudomonadati</taxon>
        <taxon>Pseudomonadota</taxon>
        <taxon>Betaproteobacteria</taxon>
        <taxon>Burkholderiales</taxon>
        <taxon>Comamonadaceae</taxon>
        <taxon>Hydrogenophaga</taxon>
    </lineage>
</organism>
<evidence type="ECO:0000256" key="1">
    <source>
        <dbReference type="SAM" id="SignalP"/>
    </source>
</evidence>
<proteinExistence type="predicted"/>
<keyword evidence="1" id="KW-0732">Signal</keyword>
<evidence type="ECO:0000313" key="2">
    <source>
        <dbReference type="EMBL" id="ACB13031.1"/>
    </source>
</evidence>
<protein>
    <submittedName>
        <fullName evidence="2">Pnap3592-like protein</fullName>
    </submittedName>
</protein>
<dbReference type="AlphaFoldDB" id="B4Y355"/>
<feature type="chain" id="PRO_5002827276" evidence="1">
    <location>
        <begin position="25"/>
        <end position="266"/>
    </location>
</feature>
<accession>B4Y355</accession>